<dbReference type="InterPro" id="IPR013083">
    <property type="entry name" value="Znf_RING/FYVE/PHD"/>
</dbReference>
<dbReference type="Proteomes" id="UP000327493">
    <property type="component" value="Chromosome 11"/>
</dbReference>
<name>A0A5J5D4D7_9PERO</name>
<evidence type="ECO:0000313" key="3">
    <source>
        <dbReference type="EMBL" id="KAA8588339.1"/>
    </source>
</evidence>
<feature type="region of interest" description="Disordered" evidence="1">
    <location>
        <begin position="377"/>
        <end position="426"/>
    </location>
</feature>
<feature type="region of interest" description="Disordered" evidence="1">
    <location>
        <begin position="481"/>
        <end position="593"/>
    </location>
</feature>
<dbReference type="InterPro" id="IPR051745">
    <property type="entry name" value="Intracell_Transport_Effector"/>
</dbReference>
<reference evidence="3 4" key="1">
    <citation type="submission" date="2019-08" db="EMBL/GenBank/DDBJ databases">
        <title>A chromosome-level genome assembly, high-density linkage maps, and genome scans reveal the genomic architecture of hybrid incompatibilities underlying speciation via character displacement in darters (Percidae: Etheostominae).</title>
        <authorList>
            <person name="Moran R.L."/>
            <person name="Catchen J.M."/>
            <person name="Fuller R.C."/>
        </authorList>
    </citation>
    <scope>NUCLEOTIDE SEQUENCE [LARGE SCALE GENOMIC DNA]</scope>
    <source>
        <strain evidence="3">EspeVRDwgs_2016</strain>
        <tissue evidence="3">Muscle</tissue>
    </source>
</reference>
<dbReference type="PANTHER" id="PTHR14555">
    <property type="entry name" value="MYELIN-ASSOCIATED OLIGODENDROCYTIC BASIC PROTEIN MOBP -RELATED"/>
    <property type="match status" value="1"/>
</dbReference>
<dbReference type="FunFam" id="3.30.40.10:FF:000018">
    <property type="entry name" value="Synaptotagmin-like 5, isoform CRA_a"/>
    <property type="match status" value="1"/>
</dbReference>
<dbReference type="InterPro" id="IPR037442">
    <property type="entry name" value="Melanophilin_FYVE-rel_dom"/>
</dbReference>
<feature type="domain" description="RabBD" evidence="2">
    <location>
        <begin position="80"/>
        <end position="200"/>
    </location>
</feature>
<dbReference type="CDD" id="cd15752">
    <property type="entry name" value="FYVE_SlaC2-a"/>
    <property type="match status" value="1"/>
</dbReference>
<dbReference type="GO" id="GO:0030864">
    <property type="term" value="C:cortical actin cytoskeleton"/>
    <property type="evidence" value="ECO:0007669"/>
    <property type="project" value="TreeGrafter"/>
</dbReference>
<feature type="compositionally biased region" description="Polar residues" evidence="1">
    <location>
        <begin position="481"/>
        <end position="498"/>
    </location>
</feature>
<dbReference type="GO" id="GO:0017022">
    <property type="term" value="F:myosin binding"/>
    <property type="evidence" value="ECO:0007669"/>
    <property type="project" value="TreeGrafter"/>
</dbReference>
<dbReference type="Gene3D" id="3.30.40.10">
    <property type="entry name" value="Zinc/RING finger domain, C3HC4 (zinc finger)"/>
    <property type="match status" value="1"/>
</dbReference>
<proteinExistence type="predicted"/>
<evidence type="ECO:0000313" key="4">
    <source>
        <dbReference type="Proteomes" id="UP000327493"/>
    </source>
</evidence>
<dbReference type="InterPro" id="IPR041282">
    <property type="entry name" value="FYVE_2"/>
</dbReference>
<dbReference type="PROSITE" id="PS50916">
    <property type="entry name" value="RABBD"/>
    <property type="match status" value="1"/>
</dbReference>
<dbReference type="SUPFAM" id="SSF57903">
    <property type="entry name" value="FYVE/PHD zinc finger"/>
    <property type="match status" value="1"/>
</dbReference>
<gene>
    <name evidence="3" type="ORF">FQN60_001533</name>
</gene>
<feature type="compositionally biased region" description="Low complexity" evidence="1">
    <location>
        <begin position="548"/>
        <end position="561"/>
    </location>
</feature>
<feature type="compositionally biased region" description="Basic and acidic residues" evidence="1">
    <location>
        <begin position="510"/>
        <end position="520"/>
    </location>
</feature>
<evidence type="ECO:0000259" key="2">
    <source>
        <dbReference type="PROSITE" id="PS50916"/>
    </source>
</evidence>
<dbReference type="GO" id="GO:0003779">
    <property type="term" value="F:actin binding"/>
    <property type="evidence" value="ECO:0007669"/>
    <property type="project" value="TreeGrafter"/>
</dbReference>
<dbReference type="EMBL" id="VOFY01000011">
    <property type="protein sequence ID" value="KAA8588339.1"/>
    <property type="molecule type" value="Genomic_DNA"/>
</dbReference>
<dbReference type="InterPro" id="IPR010911">
    <property type="entry name" value="Rab_BD"/>
</dbReference>
<accession>A0A5J5D4D7</accession>
<comment type="caution">
    <text evidence="3">The sequence shown here is derived from an EMBL/GenBank/DDBJ whole genome shotgun (WGS) entry which is preliminary data.</text>
</comment>
<protein>
    <recommendedName>
        <fullName evidence="2">RabBD domain-containing protein</fullName>
    </recommendedName>
</protein>
<keyword evidence="4" id="KW-1185">Reference proteome</keyword>
<dbReference type="PANTHER" id="PTHR14555:SF1">
    <property type="entry name" value="MELANOPHILIN"/>
    <property type="match status" value="1"/>
</dbReference>
<evidence type="ECO:0000256" key="1">
    <source>
        <dbReference type="SAM" id="MobiDB-lite"/>
    </source>
</evidence>
<feature type="compositionally biased region" description="Basic and acidic residues" evidence="1">
    <location>
        <begin position="565"/>
        <end position="589"/>
    </location>
</feature>
<feature type="compositionally biased region" description="Low complexity" evidence="1">
    <location>
        <begin position="388"/>
        <end position="401"/>
    </location>
</feature>
<dbReference type="AlphaFoldDB" id="A0A5J5D4D7"/>
<dbReference type="Pfam" id="PF02318">
    <property type="entry name" value="FYVE_2"/>
    <property type="match status" value="1"/>
</dbReference>
<dbReference type="GO" id="GO:0006886">
    <property type="term" value="P:intracellular protein transport"/>
    <property type="evidence" value="ECO:0007669"/>
    <property type="project" value="InterPro"/>
</dbReference>
<feature type="compositionally biased region" description="Low complexity" evidence="1">
    <location>
        <begin position="409"/>
        <end position="419"/>
    </location>
</feature>
<sequence length="708" mass="80026">MWLEMRSRAPYCNNCKGTVNASLPCSQPALPSEDKPPAYYCHPLSLLYFYYYPTVAQHRTACQPTGIKLLIMLGTTTGKKLDLSKLTDEEAKHVWEVVQRDFDLRKKEEDRLGELKTKIEKEDTKRELLGNQTSLTESYCIRCLQPFKFLVNSKRQCLDCQLYICKSCSLYNKKEHGWVCNPCHMARVLKIGTLEWYHENVRARFKRFGSAKVMRSLFKRLSGERSCSQNDLEEPREYDTQSIPEVHSEYTKLNDWSKKRLCKAEGSGTSQHQINGYKEHSMDGTDSHHYKGCEKRFAVMKKAKRRLTVDPFDFELGGDYSIESRGQPSQASVSRDIMDMDAGERESMLAEADMASVFHQILEDQCKVQDLGMAPQQDDLAYPDNQTVPSRSVSRLSSSSWGSGGAWGPPGSSSYLPGPEDSEEEDQHKLFPLYQSHLGLCSHTSQESLNSANPPPQIPDLDRRMSAIETLLNHLEQKVTTTYDQSSPAPQTPNSSSPLPQCEEEDLEEQQLRQKLHEMTDNISDQGLTSDEDESPAWRSPEGEAKPSRIPTTRPTSRTSILLCRLEEERPQQTQKSLERKRPPLEEGSKGSFKGSTALLVELEDQVAQAAANVQNAQSEKSELSFSPEASYIENRIAALNAAGMPVDKRRKSAIPIQARRLSHNFPTSQVARFERNSFYRGSLTQRNPVAKPETRATCAKPVMTQGS</sequence>
<dbReference type="InterPro" id="IPR011011">
    <property type="entry name" value="Znf_FYVE_PHD"/>
</dbReference>
<dbReference type="GO" id="GO:0031267">
    <property type="term" value="F:small GTPase binding"/>
    <property type="evidence" value="ECO:0007669"/>
    <property type="project" value="InterPro"/>
</dbReference>
<feature type="region of interest" description="Disordered" evidence="1">
    <location>
        <begin position="685"/>
        <end position="708"/>
    </location>
</feature>
<organism evidence="3 4">
    <name type="scientific">Etheostoma spectabile</name>
    <name type="common">orangethroat darter</name>
    <dbReference type="NCBI Taxonomy" id="54343"/>
    <lineage>
        <taxon>Eukaryota</taxon>
        <taxon>Metazoa</taxon>
        <taxon>Chordata</taxon>
        <taxon>Craniata</taxon>
        <taxon>Vertebrata</taxon>
        <taxon>Euteleostomi</taxon>
        <taxon>Actinopterygii</taxon>
        <taxon>Neopterygii</taxon>
        <taxon>Teleostei</taxon>
        <taxon>Neoteleostei</taxon>
        <taxon>Acanthomorphata</taxon>
        <taxon>Eupercaria</taxon>
        <taxon>Perciformes</taxon>
        <taxon>Percoidei</taxon>
        <taxon>Percidae</taxon>
        <taxon>Etheostomatinae</taxon>
        <taxon>Etheostoma</taxon>
    </lineage>
</organism>